<dbReference type="GeneID" id="20039856"/>
<evidence type="ECO:0000313" key="2">
    <source>
        <dbReference type="EMBL" id="EUD65067.1"/>
    </source>
</evidence>
<dbReference type="EMBL" id="KI965484">
    <property type="protein sequence ID" value="EUD65067.1"/>
    <property type="molecule type" value="Genomic_DNA"/>
</dbReference>
<evidence type="ECO:0000313" key="3">
    <source>
        <dbReference type="Proteomes" id="UP000030640"/>
    </source>
</evidence>
<keyword evidence="1" id="KW-0732">Signal</keyword>
<dbReference type="AlphaFoldDB" id="W6ZWC5"/>
<reference evidence="2 3" key="1">
    <citation type="submission" date="2013-02" db="EMBL/GenBank/DDBJ databases">
        <title>The Genome Sequence of Plasmodium inui San Antonio 1.</title>
        <authorList>
            <consortium name="The Broad Institute Genome Sequencing Platform"/>
            <consortium name="The Broad Institute Genome Sequencing Center for Infectious Disease"/>
            <person name="Neafsey D."/>
            <person name="Cheeseman I."/>
            <person name="Volkman S."/>
            <person name="Adams J."/>
            <person name="Walker B."/>
            <person name="Young S.K."/>
            <person name="Zeng Q."/>
            <person name="Gargeya S."/>
            <person name="Fitzgerald M."/>
            <person name="Haas B."/>
            <person name="Abouelleil A."/>
            <person name="Alvarado L."/>
            <person name="Arachchi H.M."/>
            <person name="Berlin A.M."/>
            <person name="Chapman S.B."/>
            <person name="Dewar J."/>
            <person name="Goldberg J."/>
            <person name="Griggs A."/>
            <person name="Gujja S."/>
            <person name="Hansen M."/>
            <person name="Howarth C."/>
            <person name="Imamovic A."/>
            <person name="Larimer J."/>
            <person name="McCowan C."/>
            <person name="Murphy C."/>
            <person name="Neiman D."/>
            <person name="Pearson M."/>
            <person name="Priest M."/>
            <person name="Roberts A."/>
            <person name="Saif S."/>
            <person name="Shea T."/>
            <person name="Sisk P."/>
            <person name="Sykes S."/>
            <person name="Wortman J."/>
            <person name="Nusbaum C."/>
            <person name="Birren B."/>
        </authorList>
    </citation>
    <scope>NUCLEOTIDE SEQUENCE [LARGE SCALE GENOMIC DNA]</scope>
    <source>
        <strain evidence="2 3">San Antonio 1</strain>
    </source>
</reference>
<dbReference type="VEuPathDB" id="PlasmoDB:C922_04582"/>
<evidence type="ECO:0000256" key="1">
    <source>
        <dbReference type="SAM" id="SignalP"/>
    </source>
</evidence>
<feature type="signal peptide" evidence="1">
    <location>
        <begin position="1"/>
        <end position="37"/>
    </location>
</feature>
<organism evidence="2 3">
    <name type="scientific">Plasmodium inui San Antonio 1</name>
    <dbReference type="NCBI Taxonomy" id="1237626"/>
    <lineage>
        <taxon>Eukaryota</taxon>
        <taxon>Sar</taxon>
        <taxon>Alveolata</taxon>
        <taxon>Apicomplexa</taxon>
        <taxon>Aconoidasida</taxon>
        <taxon>Haemosporida</taxon>
        <taxon>Plasmodiidae</taxon>
        <taxon>Plasmodium</taxon>
        <taxon>Plasmodium (Plasmodium)</taxon>
    </lineage>
</organism>
<protein>
    <submittedName>
        <fullName evidence="2">Uncharacterized protein</fullName>
    </submittedName>
</protein>
<keyword evidence="3" id="KW-1185">Reference proteome</keyword>
<dbReference type="OrthoDB" id="392573at2759"/>
<feature type="chain" id="PRO_5004887140" evidence="1">
    <location>
        <begin position="38"/>
        <end position="156"/>
    </location>
</feature>
<dbReference type="Proteomes" id="UP000030640">
    <property type="component" value="Unassembled WGS sequence"/>
</dbReference>
<proteinExistence type="predicted"/>
<gene>
    <name evidence="2" type="ORF">C922_04582</name>
</gene>
<dbReference type="RefSeq" id="XP_008818383.1">
    <property type="nucleotide sequence ID" value="XM_008820161.1"/>
</dbReference>
<accession>W6ZWC5</accession>
<name>W6ZWC5_9APIC</name>
<sequence length="156" mass="17764">MPIFAGLTLLPPLRMLRLQRLLFLLLLVALLTAGGVAKCELPDDGVNQVHTRNKIEERIMDVLNSVSVGQSIKRERNLLDDLANYIHYLKVLSLVAPRDNVEGDRDGYVEGFINVDTIGKGAKEKRRVDIEYFSQGNNYKNNLKDVRREVKRVLFT</sequence>